<comment type="subcellular location">
    <subcellularLocation>
        <location evidence="1">Mitochondrion</location>
    </subcellularLocation>
</comment>
<dbReference type="GO" id="GO:0044528">
    <property type="term" value="P:regulation of mitochondrial mRNA stability"/>
    <property type="evidence" value="ECO:0007669"/>
    <property type="project" value="InterPro"/>
</dbReference>
<dbReference type="GO" id="GO:0005759">
    <property type="term" value="C:mitochondrial matrix"/>
    <property type="evidence" value="ECO:0007669"/>
    <property type="project" value="TreeGrafter"/>
</dbReference>
<protein>
    <recommendedName>
        <fullName evidence="3">RAP domain-containing protein</fullName>
    </recommendedName>
</protein>
<sequence length="683" mass="77614">MNIHPAGYQLVRNLRLCSFLSRRCALTGFTSCATQIQKYGFTPLKWQNGFPYCLGNNLDLTIRFHSSEKTLQQIPTAILENESKNGDAHSREISGESGLSIRHSSKRAIARNLEPLSEEFITEQKTRTSTEREKSVDQFFDRLQSCTSPSDVLDLYAESTMTRRQISSCLMTIWKTTKRMSEDQKRYERKLMFEHPAFETICQQALQEAQSMSSNDLAYSLFALVKIGVSQNSRLIHTLLRVTQEHLNKFDERALSVLSSCLKNMEDGKSVSTLRVGLRLLVELRIPEIKRVMALQTMMRCIGKDAPLALKKKLENKALSLLNKFTLPNSQYMFVTLAAMGHRSHPLLEACANRVIENIHGVPFWRLVHILQSCKNLQYRNPDLLSAAGNHVASTLDIWQAKQILLFLVLFADLGFHHTKLMNVFVQIVLARSESLTLKDVLSVLHVYSLLNHRLDENLKEQFLQTLSDAFEMYLSKCSSLELLHGIYSFCLMGHYPQAALNQLFQDSNLSELRSSANFYRESNERMLQCINLCLELENPSFARPVNASIANPLLPSATVNSDVRKTVDTILGDNSLYHQGLVLKNIHFIDFEIAVDQEQKNVVPFRQGDEIGSDPNIQRVAVLCTPASAFCLGTVHPKERLALKIRHLEVLGYRVVLVSEHEFGKLSEDERVDFLKSAIFAE</sequence>
<dbReference type="OMA" id="ERSMHRN"/>
<organism evidence="4 5">
    <name type="scientific">Scyliorhinus torazame</name>
    <name type="common">Cloudy catshark</name>
    <name type="synonym">Catulus torazame</name>
    <dbReference type="NCBI Taxonomy" id="75743"/>
    <lineage>
        <taxon>Eukaryota</taxon>
        <taxon>Metazoa</taxon>
        <taxon>Chordata</taxon>
        <taxon>Craniata</taxon>
        <taxon>Vertebrata</taxon>
        <taxon>Chondrichthyes</taxon>
        <taxon>Elasmobranchii</taxon>
        <taxon>Galeomorphii</taxon>
        <taxon>Galeoidea</taxon>
        <taxon>Carcharhiniformes</taxon>
        <taxon>Scyliorhinidae</taxon>
        <taxon>Scyliorhinus</taxon>
    </lineage>
</organism>
<dbReference type="GO" id="GO:0000963">
    <property type="term" value="P:mitochondrial RNA processing"/>
    <property type="evidence" value="ECO:0007669"/>
    <property type="project" value="TreeGrafter"/>
</dbReference>
<dbReference type="STRING" id="75743.A0A401PZI3"/>
<dbReference type="PANTHER" id="PTHR21228:SF1">
    <property type="entry name" value="FAST KINASE DOMAIN-CONTAINING PROTEIN 2, MITOCHONDRIAL"/>
    <property type="match status" value="1"/>
</dbReference>
<reference evidence="4 5" key="1">
    <citation type="journal article" date="2018" name="Nat. Ecol. Evol.">
        <title>Shark genomes provide insights into elasmobranch evolution and the origin of vertebrates.</title>
        <authorList>
            <person name="Hara Y"/>
            <person name="Yamaguchi K"/>
            <person name="Onimaru K"/>
            <person name="Kadota M"/>
            <person name="Koyanagi M"/>
            <person name="Keeley SD"/>
            <person name="Tatsumi K"/>
            <person name="Tanaka K"/>
            <person name="Motone F"/>
            <person name="Kageyama Y"/>
            <person name="Nozu R"/>
            <person name="Adachi N"/>
            <person name="Nishimura O"/>
            <person name="Nakagawa R"/>
            <person name="Tanegashima C"/>
            <person name="Kiyatake I"/>
            <person name="Matsumoto R"/>
            <person name="Murakumo K"/>
            <person name="Nishida K"/>
            <person name="Terakita A"/>
            <person name="Kuratani S"/>
            <person name="Sato K"/>
            <person name="Hyodo S Kuraku.S."/>
        </authorList>
    </citation>
    <scope>NUCLEOTIDE SEQUENCE [LARGE SCALE GENOMIC DNA]</scope>
</reference>
<dbReference type="Pfam" id="PF08373">
    <property type="entry name" value="RAP"/>
    <property type="match status" value="1"/>
</dbReference>
<dbReference type="InterPro" id="IPR050870">
    <property type="entry name" value="FAST_kinase"/>
</dbReference>
<keyword evidence="5" id="KW-1185">Reference proteome</keyword>
<keyword evidence="2" id="KW-0496">Mitochondrion</keyword>
<dbReference type="InterPro" id="IPR013584">
    <property type="entry name" value="RAP"/>
</dbReference>
<evidence type="ECO:0000256" key="2">
    <source>
        <dbReference type="ARBA" id="ARBA00023128"/>
    </source>
</evidence>
<gene>
    <name evidence="4" type="ORF">scyTo_0016829</name>
</gene>
<dbReference type="AlphaFoldDB" id="A0A401PZI3"/>
<dbReference type="CDD" id="cd23739">
    <property type="entry name" value="TBRG4-like_N"/>
    <property type="match status" value="1"/>
</dbReference>
<dbReference type="SMART" id="SM00952">
    <property type="entry name" value="RAP"/>
    <property type="match status" value="1"/>
</dbReference>
<evidence type="ECO:0000259" key="3">
    <source>
        <dbReference type="PROSITE" id="PS51286"/>
    </source>
</evidence>
<proteinExistence type="predicted"/>
<dbReference type="PANTHER" id="PTHR21228">
    <property type="entry name" value="FAST LEU-RICH DOMAIN-CONTAINING"/>
    <property type="match status" value="1"/>
</dbReference>
<dbReference type="GO" id="GO:0003723">
    <property type="term" value="F:RNA binding"/>
    <property type="evidence" value="ECO:0007669"/>
    <property type="project" value="TreeGrafter"/>
</dbReference>
<accession>A0A401PZI3</accession>
<dbReference type="EMBL" id="BFAA01010464">
    <property type="protein sequence ID" value="GCB78526.1"/>
    <property type="molecule type" value="Genomic_DNA"/>
</dbReference>
<comment type="caution">
    <text evidence="4">The sequence shown here is derived from an EMBL/GenBank/DDBJ whole genome shotgun (WGS) entry which is preliminary data.</text>
</comment>
<name>A0A401PZI3_SCYTO</name>
<dbReference type="PROSITE" id="PS51286">
    <property type="entry name" value="RAP"/>
    <property type="match status" value="1"/>
</dbReference>
<evidence type="ECO:0000313" key="5">
    <source>
        <dbReference type="Proteomes" id="UP000288216"/>
    </source>
</evidence>
<dbReference type="GO" id="GO:0035770">
    <property type="term" value="C:ribonucleoprotein granule"/>
    <property type="evidence" value="ECO:0007669"/>
    <property type="project" value="TreeGrafter"/>
</dbReference>
<evidence type="ECO:0000313" key="4">
    <source>
        <dbReference type="EMBL" id="GCB78526.1"/>
    </source>
</evidence>
<dbReference type="Pfam" id="PF06743">
    <property type="entry name" value="FAST_1"/>
    <property type="match status" value="1"/>
</dbReference>
<dbReference type="InterPro" id="IPR010622">
    <property type="entry name" value="FAST_Leu-rich"/>
</dbReference>
<evidence type="ECO:0000256" key="1">
    <source>
        <dbReference type="ARBA" id="ARBA00004173"/>
    </source>
</evidence>
<feature type="domain" description="RAP" evidence="3">
    <location>
        <begin position="621"/>
        <end position="678"/>
    </location>
</feature>
<dbReference type="OrthoDB" id="9369505at2759"/>
<dbReference type="Proteomes" id="UP000288216">
    <property type="component" value="Unassembled WGS sequence"/>
</dbReference>